<evidence type="ECO:0000313" key="2">
    <source>
        <dbReference type="RefSeq" id="XP_033462727.1"/>
    </source>
</evidence>
<gene>
    <name evidence="2" type="ORF">K489DRAFT_165153</name>
</gene>
<reference evidence="2" key="1">
    <citation type="submission" date="2020-01" db="EMBL/GenBank/DDBJ databases">
        <authorList>
            <consortium name="DOE Joint Genome Institute"/>
            <person name="Haridas S."/>
            <person name="Albert R."/>
            <person name="Binder M."/>
            <person name="Bloem J."/>
            <person name="Labutti K."/>
            <person name="Salamov A."/>
            <person name="Andreopoulos B."/>
            <person name="Baker S.E."/>
            <person name="Barry K."/>
            <person name="Bills G."/>
            <person name="Bluhm B.H."/>
            <person name="Cannon C."/>
            <person name="Castanera R."/>
            <person name="Culley D.E."/>
            <person name="Daum C."/>
            <person name="Ezra D."/>
            <person name="Gonzalez J.B."/>
            <person name="Henrissat B."/>
            <person name="Kuo A."/>
            <person name="Liang C."/>
            <person name="Lipzen A."/>
            <person name="Lutzoni F."/>
            <person name="Magnuson J."/>
            <person name="Mondo S."/>
            <person name="Nolan M."/>
            <person name="Ohm R."/>
            <person name="Pangilinan J."/>
            <person name="Park H.-J."/>
            <person name="Ramirez L."/>
            <person name="Alfaro M."/>
            <person name="Sun H."/>
            <person name="Tritt A."/>
            <person name="Yoshinaga Y."/>
            <person name="Zwiers L.-H."/>
            <person name="Turgeon B.G."/>
            <person name="Goodwin S.B."/>
            <person name="Spatafora J.W."/>
            <person name="Crous P.W."/>
            <person name="Grigoriev I.V."/>
        </authorList>
    </citation>
    <scope>NUCLEOTIDE SEQUENCE</scope>
    <source>
        <strain evidence="2">CBS 342.82</strain>
    </source>
</reference>
<evidence type="ECO:0000313" key="1">
    <source>
        <dbReference type="Proteomes" id="UP000504637"/>
    </source>
</evidence>
<dbReference type="AlphaFoldDB" id="A0A6J3MCE5"/>
<dbReference type="GeneID" id="54357127"/>
<sequence length="158" mass="17654">MNIASSLGQGRLRVVSNPNNDQRANLGRLRLLLTKLFLVLEEFVRRLSSTFIAALERSLSSSSGSSNVSGPASILTLRKIRSKVSTLEESAPGLLSCLRSWTCRHRTRMFSEVVERQRLFLRQCKVVHVSVCRVLGTRQVHTQVCAQGSRSGPAWPHR</sequence>
<name>A0A6J3MCE5_9PEZI</name>
<proteinExistence type="predicted"/>
<reference evidence="2" key="2">
    <citation type="submission" date="2020-04" db="EMBL/GenBank/DDBJ databases">
        <authorList>
            <consortium name="NCBI Genome Project"/>
        </authorList>
    </citation>
    <scope>NUCLEOTIDE SEQUENCE</scope>
    <source>
        <strain evidence="2">CBS 342.82</strain>
    </source>
</reference>
<accession>A0A6J3MCE5</accession>
<protein>
    <submittedName>
        <fullName evidence="2">Uncharacterized protein</fullName>
    </submittedName>
</protein>
<keyword evidence="1" id="KW-1185">Reference proteome</keyword>
<organism evidence="2">
    <name type="scientific">Dissoconium aciculare CBS 342.82</name>
    <dbReference type="NCBI Taxonomy" id="1314786"/>
    <lineage>
        <taxon>Eukaryota</taxon>
        <taxon>Fungi</taxon>
        <taxon>Dikarya</taxon>
        <taxon>Ascomycota</taxon>
        <taxon>Pezizomycotina</taxon>
        <taxon>Dothideomycetes</taxon>
        <taxon>Dothideomycetidae</taxon>
        <taxon>Mycosphaerellales</taxon>
        <taxon>Dissoconiaceae</taxon>
        <taxon>Dissoconium</taxon>
    </lineage>
</organism>
<dbReference type="Proteomes" id="UP000504637">
    <property type="component" value="Unplaced"/>
</dbReference>
<reference evidence="2" key="3">
    <citation type="submission" date="2025-08" db="UniProtKB">
        <authorList>
            <consortium name="RefSeq"/>
        </authorList>
    </citation>
    <scope>IDENTIFICATION</scope>
    <source>
        <strain evidence="2">CBS 342.82</strain>
    </source>
</reference>
<dbReference type="RefSeq" id="XP_033462727.1">
    <property type="nucleotide sequence ID" value="XM_033599328.1"/>
</dbReference>